<dbReference type="PROSITE" id="PS51257">
    <property type="entry name" value="PROKAR_LIPOPROTEIN"/>
    <property type="match status" value="1"/>
</dbReference>
<evidence type="ECO:0000256" key="1">
    <source>
        <dbReference type="ARBA" id="ARBA00008725"/>
    </source>
</evidence>
<dbReference type="Gene3D" id="3.40.190.10">
    <property type="entry name" value="Periplasmic binding protein-like II"/>
    <property type="match status" value="2"/>
</dbReference>
<dbReference type="PROSITE" id="PS51318">
    <property type="entry name" value="TAT"/>
    <property type="match status" value="1"/>
</dbReference>
<dbReference type="PANTHER" id="PTHR42996">
    <property type="entry name" value="PHOSPHATE-BINDING PROTEIN PSTS"/>
    <property type="match status" value="1"/>
</dbReference>
<evidence type="ECO:0000259" key="2">
    <source>
        <dbReference type="Pfam" id="PF12849"/>
    </source>
</evidence>
<dbReference type="InterPro" id="IPR024370">
    <property type="entry name" value="PBP_domain"/>
</dbReference>
<dbReference type="EMBL" id="CAFBML010000008">
    <property type="protein sequence ID" value="CAB4895923.1"/>
    <property type="molecule type" value="Genomic_DNA"/>
</dbReference>
<evidence type="ECO:0000313" key="3">
    <source>
        <dbReference type="EMBL" id="CAB4895923.1"/>
    </source>
</evidence>
<dbReference type="AlphaFoldDB" id="A0A6J7FWA7"/>
<dbReference type="InterPro" id="IPR006311">
    <property type="entry name" value="TAT_signal"/>
</dbReference>
<gene>
    <name evidence="3" type="ORF">UFOPK3592_00196</name>
</gene>
<protein>
    <submittedName>
        <fullName evidence="3">Unannotated protein</fullName>
    </submittedName>
</protein>
<feature type="domain" description="PBP" evidence="2">
    <location>
        <begin position="100"/>
        <end position="287"/>
    </location>
</feature>
<name>A0A6J7FWA7_9ZZZZ</name>
<organism evidence="3">
    <name type="scientific">freshwater metagenome</name>
    <dbReference type="NCBI Taxonomy" id="449393"/>
    <lineage>
        <taxon>unclassified sequences</taxon>
        <taxon>metagenomes</taxon>
        <taxon>ecological metagenomes</taxon>
    </lineage>
</organism>
<reference evidence="3" key="1">
    <citation type="submission" date="2020-05" db="EMBL/GenBank/DDBJ databases">
        <authorList>
            <person name="Chiriac C."/>
            <person name="Salcher M."/>
            <person name="Ghai R."/>
            <person name="Kavagutti S V."/>
        </authorList>
    </citation>
    <scope>NUCLEOTIDE SEQUENCE</scope>
</reference>
<dbReference type="InterPro" id="IPR050962">
    <property type="entry name" value="Phosphate-bind_PstS"/>
</dbReference>
<dbReference type="SUPFAM" id="SSF53850">
    <property type="entry name" value="Periplasmic binding protein-like II"/>
    <property type="match status" value="1"/>
</dbReference>
<sequence length="359" mass="37706">MRTRRTALAIAIAIALSLTLTACDPPMPESLRLAQAEKEVQCETGDVLLSLPEAITDVGYNWSDSLTLGCTDMTITTADEFSTDANLMIGESSLIAARCDAFEKVPIAIDAAVLVVNIPDIFEVFLDATQIVGIFNGTITSWADPALAVNNEGYVFPDLPIILPAQATVSAKEALSEWIGRLAGEPLVLDSIPDAEGVTDIELSMPMEEGAIGIASFSAATYMGSAIVAILTTPGDYESLIYADNGSISSAGTQLVATTGENGLDLVLDPAIEPTPEQGTFEALAPYQAIYPVSLALCGQDNTLVRTAARYLLRQDSQGVIASATMLPLPEASRIEAIKLVVVGLPVPTPTATEQTDQG</sequence>
<accession>A0A6J7FWA7</accession>
<proteinExistence type="inferred from homology"/>
<dbReference type="PANTHER" id="PTHR42996:SF1">
    <property type="entry name" value="PHOSPHATE-BINDING PROTEIN PSTS"/>
    <property type="match status" value="1"/>
</dbReference>
<comment type="similarity">
    <text evidence="1">Belongs to the PstS family.</text>
</comment>
<dbReference type="Pfam" id="PF12849">
    <property type="entry name" value="PBP_like_2"/>
    <property type="match status" value="1"/>
</dbReference>